<feature type="compositionally biased region" description="Basic and acidic residues" evidence="1">
    <location>
        <begin position="21"/>
        <end position="30"/>
    </location>
</feature>
<reference evidence="2 3" key="1">
    <citation type="submission" date="2013-09" db="EMBL/GenBank/DDBJ databases">
        <title>Corchorus capsularis genome sequencing.</title>
        <authorList>
            <person name="Alam M."/>
            <person name="Haque M.S."/>
            <person name="Islam M.S."/>
            <person name="Emdad E.M."/>
            <person name="Islam M.M."/>
            <person name="Ahmed B."/>
            <person name="Halim A."/>
            <person name="Hossen Q.M.M."/>
            <person name="Hossain M.Z."/>
            <person name="Ahmed R."/>
            <person name="Khan M.M."/>
            <person name="Islam R."/>
            <person name="Rashid M.M."/>
            <person name="Khan S.A."/>
            <person name="Rahman M.S."/>
            <person name="Alam M."/>
        </authorList>
    </citation>
    <scope>NUCLEOTIDE SEQUENCE [LARGE SCALE GENOMIC DNA]</scope>
    <source>
        <strain evidence="3">cv. CVL-1</strain>
        <tissue evidence="2">Whole seedling</tissue>
    </source>
</reference>
<dbReference type="AlphaFoldDB" id="A0A1R3G1W0"/>
<evidence type="ECO:0000313" key="3">
    <source>
        <dbReference type="Proteomes" id="UP000188268"/>
    </source>
</evidence>
<gene>
    <name evidence="2" type="ORF">CCACVL1_29396</name>
</gene>
<evidence type="ECO:0000313" key="2">
    <source>
        <dbReference type="EMBL" id="OMO52039.1"/>
    </source>
</evidence>
<evidence type="ECO:0000256" key="1">
    <source>
        <dbReference type="SAM" id="MobiDB-lite"/>
    </source>
</evidence>
<feature type="region of interest" description="Disordered" evidence="1">
    <location>
        <begin position="1"/>
        <end position="30"/>
    </location>
</feature>
<dbReference type="Proteomes" id="UP000188268">
    <property type="component" value="Unassembled WGS sequence"/>
</dbReference>
<comment type="caution">
    <text evidence="2">The sequence shown here is derived from an EMBL/GenBank/DDBJ whole genome shotgun (WGS) entry which is preliminary data.</text>
</comment>
<sequence length="30" mass="3109">MAAAASSRGRLKKPSALLRSLAEKNEPSPA</sequence>
<protein>
    <submittedName>
        <fullName evidence="2">Uncharacterized protein</fullName>
    </submittedName>
</protein>
<proteinExistence type="predicted"/>
<name>A0A1R3G1W0_COCAP</name>
<accession>A0A1R3G1W0</accession>
<dbReference type="Gramene" id="OMO52039">
    <property type="protein sequence ID" value="OMO52039"/>
    <property type="gene ID" value="CCACVL1_29396"/>
</dbReference>
<dbReference type="EMBL" id="AWWV01015618">
    <property type="protein sequence ID" value="OMO52039.1"/>
    <property type="molecule type" value="Genomic_DNA"/>
</dbReference>
<organism evidence="2 3">
    <name type="scientific">Corchorus capsularis</name>
    <name type="common">Jute</name>
    <dbReference type="NCBI Taxonomy" id="210143"/>
    <lineage>
        <taxon>Eukaryota</taxon>
        <taxon>Viridiplantae</taxon>
        <taxon>Streptophyta</taxon>
        <taxon>Embryophyta</taxon>
        <taxon>Tracheophyta</taxon>
        <taxon>Spermatophyta</taxon>
        <taxon>Magnoliopsida</taxon>
        <taxon>eudicotyledons</taxon>
        <taxon>Gunneridae</taxon>
        <taxon>Pentapetalae</taxon>
        <taxon>rosids</taxon>
        <taxon>malvids</taxon>
        <taxon>Malvales</taxon>
        <taxon>Malvaceae</taxon>
        <taxon>Grewioideae</taxon>
        <taxon>Apeibeae</taxon>
        <taxon>Corchorus</taxon>
    </lineage>
</organism>
<keyword evidence="3" id="KW-1185">Reference proteome</keyword>